<feature type="transmembrane region" description="Helical" evidence="1">
    <location>
        <begin position="49"/>
        <end position="67"/>
    </location>
</feature>
<comment type="caution">
    <text evidence="2">The sequence shown here is derived from an EMBL/GenBank/DDBJ whole genome shotgun (WGS) entry which is preliminary data.</text>
</comment>
<name>A0A4Q7YW98_9BACT</name>
<gene>
    <name evidence="2" type="ORF">BDD14_2832</name>
</gene>
<feature type="transmembrane region" description="Helical" evidence="1">
    <location>
        <begin position="150"/>
        <end position="172"/>
    </location>
</feature>
<sequence length="281" mass="30397">MEDRQMKVGIWFYGLGTVLTGILNIAWGSFDASHQPIQALSKNLPGEHILAYVAGAWLVAAGLAILWRRSAKIGAAASAIAYLIFAALWLARYYVGIHALGWRIDVLFGVTFGLAQQLMLIAPVAFVYASTASPDSLLQKRAVIAARWMLGLPPVIFGIFHVIGIRVFASIVPHWMSFGYFWAALTGIAFFLAGCAICSGIMDILAARLLALMLLLFEGFVEIPPIFIRLHNEATWGAAVYNVTAIGACWIFAEFLASRANRGRIGAAGNVAKSRPDTVVA</sequence>
<keyword evidence="1" id="KW-0812">Transmembrane</keyword>
<feature type="transmembrane region" description="Helical" evidence="1">
    <location>
        <begin position="106"/>
        <end position="129"/>
    </location>
</feature>
<dbReference type="EMBL" id="SHKW01000001">
    <property type="protein sequence ID" value="RZU41319.1"/>
    <property type="molecule type" value="Genomic_DNA"/>
</dbReference>
<dbReference type="AlphaFoldDB" id="A0A4Q7YW98"/>
<feature type="transmembrane region" description="Helical" evidence="1">
    <location>
        <begin position="234"/>
        <end position="257"/>
    </location>
</feature>
<reference evidence="2 3" key="1">
    <citation type="submission" date="2019-02" db="EMBL/GenBank/DDBJ databases">
        <title>Genomic Encyclopedia of Archaeal and Bacterial Type Strains, Phase II (KMG-II): from individual species to whole genera.</title>
        <authorList>
            <person name="Goeker M."/>
        </authorList>
    </citation>
    <scope>NUCLEOTIDE SEQUENCE [LARGE SCALE GENOMIC DNA]</scope>
    <source>
        <strain evidence="2 3">DSM 18101</strain>
    </source>
</reference>
<proteinExistence type="predicted"/>
<feature type="transmembrane region" description="Helical" evidence="1">
    <location>
        <begin position="178"/>
        <end position="202"/>
    </location>
</feature>
<keyword evidence="3" id="KW-1185">Reference proteome</keyword>
<evidence type="ECO:0000313" key="3">
    <source>
        <dbReference type="Proteomes" id="UP000292958"/>
    </source>
</evidence>
<feature type="transmembrane region" description="Helical" evidence="1">
    <location>
        <begin position="12"/>
        <end position="29"/>
    </location>
</feature>
<evidence type="ECO:0000256" key="1">
    <source>
        <dbReference type="SAM" id="Phobius"/>
    </source>
</evidence>
<keyword evidence="1" id="KW-1133">Transmembrane helix</keyword>
<evidence type="ECO:0008006" key="4">
    <source>
        <dbReference type="Google" id="ProtNLM"/>
    </source>
</evidence>
<evidence type="ECO:0000313" key="2">
    <source>
        <dbReference type="EMBL" id="RZU41319.1"/>
    </source>
</evidence>
<dbReference type="RefSeq" id="WP_130419255.1">
    <property type="nucleotide sequence ID" value="NZ_SHKW01000001.1"/>
</dbReference>
<feature type="transmembrane region" description="Helical" evidence="1">
    <location>
        <begin position="209"/>
        <end position="228"/>
    </location>
</feature>
<feature type="transmembrane region" description="Helical" evidence="1">
    <location>
        <begin position="74"/>
        <end position="94"/>
    </location>
</feature>
<dbReference type="OrthoDB" id="120367at2"/>
<keyword evidence="1" id="KW-0472">Membrane</keyword>
<dbReference type="Proteomes" id="UP000292958">
    <property type="component" value="Unassembled WGS sequence"/>
</dbReference>
<accession>A0A4Q7YW98</accession>
<protein>
    <recommendedName>
        <fullName evidence="4">DoxX-like protein</fullName>
    </recommendedName>
</protein>
<organism evidence="2 3">
    <name type="scientific">Edaphobacter modestus</name>
    <dbReference type="NCBI Taxonomy" id="388466"/>
    <lineage>
        <taxon>Bacteria</taxon>
        <taxon>Pseudomonadati</taxon>
        <taxon>Acidobacteriota</taxon>
        <taxon>Terriglobia</taxon>
        <taxon>Terriglobales</taxon>
        <taxon>Acidobacteriaceae</taxon>
        <taxon>Edaphobacter</taxon>
    </lineage>
</organism>